<gene>
    <name evidence="1" type="ORF">EVAR_6098_1</name>
</gene>
<dbReference type="Proteomes" id="UP000299102">
    <property type="component" value="Unassembled WGS sequence"/>
</dbReference>
<sequence>MITIDKKQLDGTRILQISHDTARLVVQKERVTQSAKDHSERGCCSIQPINMRAPLVRASRTLRASPSGRIVPVRDNVY</sequence>
<comment type="caution">
    <text evidence="1">The sequence shown here is derived from an EMBL/GenBank/DDBJ whole genome shotgun (WGS) entry which is preliminary data.</text>
</comment>
<dbReference type="AlphaFoldDB" id="A0A4C1TF91"/>
<evidence type="ECO:0000313" key="2">
    <source>
        <dbReference type="Proteomes" id="UP000299102"/>
    </source>
</evidence>
<name>A0A4C1TF91_EUMVA</name>
<keyword evidence="2" id="KW-1185">Reference proteome</keyword>
<evidence type="ECO:0000313" key="1">
    <source>
        <dbReference type="EMBL" id="GBP12765.1"/>
    </source>
</evidence>
<organism evidence="1 2">
    <name type="scientific">Eumeta variegata</name>
    <name type="common">Bagworm moth</name>
    <name type="synonym">Eumeta japonica</name>
    <dbReference type="NCBI Taxonomy" id="151549"/>
    <lineage>
        <taxon>Eukaryota</taxon>
        <taxon>Metazoa</taxon>
        <taxon>Ecdysozoa</taxon>
        <taxon>Arthropoda</taxon>
        <taxon>Hexapoda</taxon>
        <taxon>Insecta</taxon>
        <taxon>Pterygota</taxon>
        <taxon>Neoptera</taxon>
        <taxon>Endopterygota</taxon>
        <taxon>Lepidoptera</taxon>
        <taxon>Glossata</taxon>
        <taxon>Ditrysia</taxon>
        <taxon>Tineoidea</taxon>
        <taxon>Psychidae</taxon>
        <taxon>Oiketicinae</taxon>
        <taxon>Eumeta</taxon>
    </lineage>
</organism>
<reference evidence="1 2" key="1">
    <citation type="journal article" date="2019" name="Commun. Biol.">
        <title>The bagworm genome reveals a unique fibroin gene that provides high tensile strength.</title>
        <authorList>
            <person name="Kono N."/>
            <person name="Nakamura H."/>
            <person name="Ohtoshi R."/>
            <person name="Tomita M."/>
            <person name="Numata K."/>
            <person name="Arakawa K."/>
        </authorList>
    </citation>
    <scope>NUCLEOTIDE SEQUENCE [LARGE SCALE GENOMIC DNA]</scope>
</reference>
<accession>A0A4C1TF91</accession>
<proteinExistence type="predicted"/>
<dbReference type="EMBL" id="BGZK01000053">
    <property type="protein sequence ID" value="GBP12765.1"/>
    <property type="molecule type" value="Genomic_DNA"/>
</dbReference>
<protein>
    <submittedName>
        <fullName evidence="1">Uncharacterized protein</fullName>
    </submittedName>
</protein>